<dbReference type="AlphaFoldDB" id="A0AAN6YQM6"/>
<accession>A0AAN6YQM6</accession>
<evidence type="ECO:0000313" key="2">
    <source>
        <dbReference type="Proteomes" id="UP001301958"/>
    </source>
</evidence>
<evidence type="ECO:0008006" key="3">
    <source>
        <dbReference type="Google" id="ProtNLM"/>
    </source>
</evidence>
<dbReference type="Pfam" id="PF12224">
    <property type="entry name" value="Amidoligase_2"/>
    <property type="match status" value="1"/>
</dbReference>
<comment type="caution">
    <text evidence="1">The sequence shown here is derived from an EMBL/GenBank/DDBJ whole genome shotgun (WGS) entry which is preliminary data.</text>
</comment>
<reference evidence="1" key="1">
    <citation type="journal article" date="2023" name="Mol. Phylogenet. Evol.">
        <title>Genome-scale phylogeny and comparative genomics of the fungal order Sordariales.</title>
        <authorList>
            <person name="Hensen N."/>
            <person name="Bonometti L."/>
            <person name="Westerberg I."/>
            <person name="Brannstrom I.O."/>
            <person name="Guillou S."/>
            <person name="Cros-Aarteil S."/>
            <person name="Calhoun S."/>
            <person name="Haridas S."/>
            <person name="Kuo A."/>
            <person name="Mondo S."/>
            <person name="Pangilinan J."/>
            <person name="Riley R."/>
            <person name="LaButti K."/>
            <person name="Andreopoulos B."/>
            <person name="Lipzen A."/>
            <person name="Chen C."/>
            <person name="Yan M."/>
            <person name="Daum C."/>
            <person name="Ng V."/>
            <person name="Clum A."/>
            <person name="Steindorff A."/>
            <person name="Ohm R.A."/>
            <person name="Martin F."/>
            <person name="Silar P."/>
            <person name="Natvig D.O."/>
            <person name="Lalanne C."/>
            <person name="Gautier V."/>
            <person name="Ament-Velasquez S.L."/>
            <person name="Kruys A."/>
            <person name="Hutchinson M.I."/>
            <person name="Powell A.J."/>
            <person name="Barry K."/>
            <person name="Miller A.N."/>
            <person name="Grigoriev I.V."/>
            <person name="Debuchy R."/>
            <person name="Gladieux P."/>
            <person name="Hiltunen Thoren M."/>
            <person name="Johannesson H."/>
        </authorList>
    </citation>
    <scope>NUCLEOTIDE SEQUENCE</scope>
    <source>
        <strain evidence="1">CBS 990.96</strain>
    </source>
</reference>
<organism evidence="1 2">
    <name type="scientific">Podospora fimiseda</name>
    <dbReference type="NCBI Taxonomy" id="252190"/>
    <lineage>
        <taxon>Eukaryota</taxon>
        <taxon>Fungi</taxon>
        <taxon>Dikarya</taxon>
        <taxon>Ascomycota</taxon>
        <taxon>Pezizomycotina</taxon>
        <taxon>Sordariomycetes</taxon>
        <taxon>Sordariomycetidae</taxon>
        <taxon>Sordariales</taxon>
        <taxon>Podosporaceae</taxon>
        <taxon>Podospora</taxon>
    </lineage>
</organism>
<keyword evidence="2" id="KW-1185">Reference proteome</keyword>
<evidence type="ECO:0000313" key="1">
    <source>
        <dbReference type="EMBL" id="KAK4222125.1"/>
    </source>
</evidence>
<dbReference type="Proteomes" id="UP001301958">
    <property type="component" value="Unassembled WGS sequence"/>
</dbReference>
<gene>
    <name evidence="1" type="ORF">QBC38DRAFT_460714</name>
</gene>
<reference evidence="1" key="2">
    <citation type="submission" date="2023-05" db="EMBL/GenBank/DDBJ databases">
        <authorList>
            <consortium name="Lawrence Berkeley National Laboratory"/>
            <person name="Steindorff A."/>
            <person name="Hensen N."/>
            <person name="Bonometti L."/>
            <person name="Westerberg I."/>
            <person name="Brannstrom I.O."/>
            <person name="Guillou S."/>
            <person name="Cros-Aarteil S."/>
            <person name="Calhoun S."/>
            <person name="Haridas S."/>
            <person name="Kuo A."/>
            <person name="Mondo S."/>
            <person name="Pangilinan J."/>
            <person name="Riley R."/>
            <person name="Labutti K."/>
            <person name="Andreopoulos B."/>
            <person name="Lipzen A."/>
            <person name="Chen C."/>
            <person name="Yanf M."/>
            <person name="Daum C."/>
            <person name="Ng V."/>
            <person name="Clum A."/>
            <person name="Ohm R."/>
            <person name="Martin F."/>
            <person name="Silar P."/>
            <person name="Natvig D."/>
            <person name="Lalanne C."/>
            <person name="Gautier V."/>
            <person name="Ament-Velasquez S.L."/>
            <person name="Kruys A."/>
            <person name="Hutchinson M.I."/>
            <person name="Powell A.J."/>
            <person name="Barry K."/>
            <person name="Miller A.N."/>
            <person name="Grigoriev I.V."/>
            <person name="Debuchy R."/>
            <person name="Gladieux P."/>
            <person name="Thoren M.H."/>
            <person name="Johannesson H."/>
        </authorList>
    </citation>
    <scope>NUCLEOTIDE SEQUENCE</scope>
    <source>
        <strain evidence="1">CBS 990.96</strain>
    </source>
</reference>
<protein>
    <recommendedName>
        <fullName evidence="3">Amidoligase</fullName>
    </recommendedName>
</protein>
<dbReference type="PANTHER" id="PTHR36847">
    <property type="entry name" value="AMIDOLIGASE ENZYME"/>
    <property type="match status" value="1"/>
</dbReference>
<proteinExistence type="predicted"/>
<dbReference type="PANTHER" id="PTHR36847:SF1">
    <property type="entry name" value="AMIDOLIGASE ENZYME"/>
    <property type="match status" value="1"/>
</dbReference>
<name>A0AAN6YQM6_9PEZI</name>
<dbReference type="InterPro" id="IPR022025">
    <property type="entry name" value="Amidoligase_2"/>
</dbReference>
<dbReference type="EMBL" id="MU865489">
    <property type="protein sequence ID" value="KAK4222125.1"/>
    <property type="molecule type" value="Genomic_DNA"/>
</dbReference>
<sequence length="740" mass="81592">MSMLIPANQIPPAWNPRFNPRFEDLSIGVELELFLARHHPSSDPSITASVATCTLLPDREMLESVRRRLRESLPAAVDIIVDHEPFKVSHSYHSYYKWTVEVTSDPSLHYRNEESTLNHNLAWVPIEITTPALKLYEIPPILNLIIDRGIKQNFRPGINSTAALHVHIGRDDQGFPELTIKKLATILWLGEKRLDHLYAREAHTLFNSWARPFSMTNIGSLGAFDSVDPLEPVGISSAYRRWLKTGMDVAFMECGPGKQFQMSDRILLFSIDTRLKYLWDTEGLEKVCELLLCIPGPNTKGEFAAGYNFLNLIRNRSGTVETEFPKPKRTVEFRKMAATLKVDVAAAWCHVFATVVGFAHHSSHLEFGDLVRKLFRVESQYSMEDMLRDVGCDMAVVMLLRDRRGETERALQVPVQVIELLNNNPLGQYASCTSLYGAPVLSTVTPSADVVFETIYSTLSFVDVTVELTTTESIARETSTSYDTLFQTTTAYTTACVSTVIETAASTAIWNSGGSPEKRKAPSAPPCIDSDQHFSACSCINAVNTISLTILPASTSTSTIYETLSSTSISTSTSTTIALTTVVIQPATTTLISTLSTETASTTTSTSTSTTYLPNTTTTAAWAHSMLIQPDTVSPGDNIIFTLELSQPRLASNTNLRLYLQNNSSVRNRFIFVTQGTASSSGHAAVNCLVDQQTGVLSCNAPARVWSRIIQCGSEVYMASATYVNAACTELTLKVDPWLN</sequence>